<reference evidence="3" key="1">
    <citation type="submission" date="2016-10" db="EMBL/GenBank/DDBJ databases">
        <authorList>
            <person name="Varghese N."/>
            <person name="Submissions S."/>
        </authorList>
    </citation>
    <scope>NUCLEOTIDE SEQUENCE [LARGE SCALE GENOMIC DNA]</scope>
    <source>
        <strain evidence="3">DSM 16995</strain>
    </source>
</reference>
<dbReference type="OrthoDB" id="3199551at2"/>
<dbReference type="SUPFAM" id="SSF50729">
    <property type="entry name" value="PH domain-like"/>
    <property type="match status" value="1"/>
</dbReference>
<dbReference type="PANTHER" id="PTHR35796">
    <property type="entry name" value="HYPOTHETICAL CYTOSOLIC PROTEIN"/>
    <property type="match status" value="1"/>
</dbReference>
<dbReference type="STRING" id="246191.SAMN05660337_1324"/>
<sequence length="125" mass="13868">MGILDGLLGNATEVEVSDVEEELSPILGDNENVERAFKVVRDMYVFTNGRLILIDKQGITGKKTEYLSILYKSISSFSVETAGHFDMDSELTLWVSGRHDPIKKELKKGSDVVGIQKLLANKILP</sequence>
<feature type="domain" description="Bacterial Pleckstrin homology" evidence="1">
    <location>
        <begin position="3"/>
        <end position="122"/>
    </location>
</feature>
<name>A0A1G9EZ79_9BACT</name>
<organism evidence="2 3">
    <name type="scientific">Maridesulfovibrio ferrireducens</name>
    <dbReference type="NCBI Taxonomy" id="246191"/>
    <lineage>
        <taxon>Bacteria</taxon>
        <taxon>Pseudomonadati</taxon>
        <taxon>Thermodesulfobacteriota</taxon>
        <taxon>Desulfovibrionia</taxon>
        <taxon>Desulfovibrionales</taxon>
        <taxon>Desulfovibrionaceae</taxon>
        <taxon>Maridesulfovibrio</taxon>
    </lineage>
</organism>
<evidence type="ECO:0000259" key="1">
    <source>
        <dbReference type="Pfam" id="PF08000"/>
    </source>
</evidence>
<dbReference type="EMBL" id="FNGA01000002">
    <property type="protein sequence ID" value="SDK81474.1"/>
    <property type="molecule type" value="Genomic_DNA"/>
</dbReference>
<accession>A0A1G9EZ79</accession>
<gene>
    <name evidence="2" type="ORF">SAMN05660337_1324</name>
</gene>
<protein>
    <submittedName>
        <fullName evidence="2">PH domain-containing protein</fullName>
    </submittedName>
</protein>
<proteinExistence type="predicted"/>
<dbReference type="CDD" id="cd13225">
    <property type="entry name" value="PH-like_bacteria"/>
    <property type="match status" value="1"/>
</dbReference>
<dbReference type="Proteomes" id="UP000199053">
    <property type="component" value="Unassembled WGS sequence"/>
</dbReference>
<dbReference type="AlphaFoldDB" id="A0A1G9EZ79"/>
<keyword evidence="3" id="KW-1185">Reference proteome</keyword>
<dbReference type="Pfam" id="PF08000">
    <property type="entry name" value="bPH_1"/>
    <property type="match status" value="1"/>
</dbReference>
<dbReference type="Gene3D" id="2.30.29.50">
    <property type="entry name" value="Bacterial Pleckstrin homology domain"/>
    <property type="match status" value="1"/>
</dbReference>
<dbReference type="InterPro" id="IPR012544">
    <property type="entry name" value="PHb"/>
</dbReference>
<evidence type="ECO:0000313" key="3">
    <source>
        <dbReference type="Proteomes" id="UP000199053"/>
    </source>
</evidence>
<dbReference type="RefSeq" id="WP_092159471.1">
    <property type="nucleotide sequence ID" value="NZ_FNGA01000002.1"/>
</dbReference>
<dbReference type="InterPro" id="IPR037063">
    <property type="entry name" value="PHb_sf"/>
</dbReference>
<evidence type="ECO:0000313" key="2">
    <source>
        <dbReference type="EMBL" id="SDK81474.1"/>
    </source>
</evidence>
<dbReference type="PANTHER" id="PTHR35796:SF3">
    <property type="entry name" value="BHLH DOMAIN-CONTAINING PROTEIN"/>
    <property type="match status" value="1"/>
</dbReference>